<comment type="similarity">
    <text evidence="1">Belongs to the LysR transcriptional regulatory family.</text>
</comment>
<dbReference type="OrthoDB" id="9785745at2"/>
<protein>
    <submittedName>
        <fullName evidence="6">DNA-binding transcriptional regulator, LysR family</fullName>
    </submittedName>
</protein>
<keyword evidence="2" id="KW-0805">Transcription regulation</keyword>
<dbReference type="GO" id="GO:0003700">
    <property type="term" value="F:DNA-binding transcription factor activity"/>
    <property type="evidence" value="ECO:0007669"/>
    <property type="project" value="InterPro"/>
</dbReference>
<feature type="domain" description="HTH lysR-type" evidence="5">
    <location>
        <begin position="1"/>
        <end position="58"/>
    </location>
</feature>
<dbReference type="SUPFAM" id="SSF46785">
    <property type="entry name" value="Winged helix' DNA-binding domain"/>
    <property type="match status" value="1"/>
</dbReference>
<dbReference type="AlphaFoldDB" id="A0A1G7A2E2"/>
<dbReference type="EMBL" id="FNAO01000003">
    <property type="protein sequence ID" value="SDE08911.1"/>
    <property type="molecule type" value="Genomic_DNA"/>
</dbReference>
<dbReference type="Pfam" id="PF00126">
    <property type="entry name" value="HTH_1"/>
    <property type="match status" value="1"/>
</dbReference>
<dbReference type="PANTHER" id="PTHR30126:SF39">
    <property type="entry name" value="HTH-TYPE TRANSCRIPTIONAL REGULATOR CYSL"/>
    <property type="match status" value="1"/>
</dbReference>
<organism evidence="6 7">
    <name type="scientific">Pricia antarctica</name>
    <dbReference type="NCBI Taxonomy" id="641691"/>
    <lineage>
        <taxon>Bacteria</taxon>
        <taxon>Pseudomonadati</taxon>
        <taxon>Bacteroidota</taxon>
        <taxon>Flavobacteriia</taxon>
        <taxon>Flavobacteriales</taxon>
        <taxon>Flavobacteriaceae</taxon>
        <taxon>Pricia</taxon>
    </lineage>
</organism>
<dbReference type="PRINTS" id="PR00039">
    <property type="entry name" value="HTHLYSR"/>
</dbReference>
<name>A0A1G7A2E2_9FLAO</name>
<evidence type="ECO:0000313" key="6">
    <source>
        <dbReference type="EMBL" id="SDE08911.1"/>
    </source>
</evidence>
<dbReference type="SUPFAM" id="SSF53850">
    <property type="entry name" value="Periplasmic binding protein-like II"/>
    <property type="match status" value="1"/>
</dbReference>
<dbReference type="GO" id="GO:0000976">
    <property type="term" value="F:transcription cis-regulatory region binding"/>
    <property type="evidence" value="ECO:0007669"/>
    <property type="project" value="TreeGrafter"/>
</dbReference>
<dbReference type="Pfam" id="PF03466">
    <property type="entry name" value="LysR_substrate"/>
    <property type="match status" value="1"/>
</dbReference>
<evidence type="ECO:0000259" key="5">
    <source>
        <dbReference type="PROSITE" id="PS50931"/>
    </source>
</evidence>
<sequence>MTDFRLKVFYTVAKRLNFTKAAEELLISQPAVTKHIKELESQFKLALFDRKGNKVVLSSAGQVLLRHTENIQGIYRQIEFDLNQFNETQTGLLHVGSSTSITQYILPPLLARFHSMHQDVKVELLSGNSEQIEQALLNKSIELGVVEGKSKRREIHYTSFLKDEIVLVCSSNNAMANKDEIRPEELKNIPLLLREPGSGTLEVIAGALKQKEIRLSDLKVEMQLGSTEAIKSYLQHSDCMAFISLHAVLKELQDGILKIIEIKKLPIHRQFYFITPQGPKGGLAGLLMQFLIRNHNL</sequence>
<accession>A0A1G7A2E2</accession>
<keyword evidence="7" id="KW-1185">Reference proteome</keyword>
<reference evidence="6 7" key="1">
    <citation type="submission" date="2016-10" db="EMBL/GenBank/DDBJ databases">
        <authorList>
            <person name="de Groot N.N."/>
        </authorList>
    </citation>
    <scope>NUCLEOTIDE SEQUENCE [LARGE SCALE GENOMIC DNA]</scope>
    <source>
        <strain evidence="6 7">DSM 23421</strain>
    </source>
</reference>
<proteinExistence type="inferred from homology"/>
<evidence type="ECO:0000256" key="4">
    <source>
        <dbReference type="ARBA" id="ARBA00023163"/>
    </source>
</evidence>
<dbReference type="STRING" id="641691.SAMN05421636_103202"/>
<dbReference type="CDD" id="cd08420">
    <property type="entry name" value="PBP2_CysL_like"/>
    <property type="match status" value="1"/>
</dbReference>
<dbReference type="Proteomes" id="UP000199109">
    <property type="component" value="Unassembled WGS sequence"/>
</dbReference>
<dbReference type="RefSeq" id="WP_091866858.1">
    <property type="nucleotide sequence ID" value="NZ_FNAO01000003.1"/>
</dbReference>
<dbReference type="Gene3D" id="3.40.190.290">
    <property type="match status" value="1"/>
</dbReference>
<dbReference type="InterPro" id="IPR005119">
    <property type="entry name" value="LysR_subst-bd"/>
</dbReference>
<keyword evidence="3 6" id="KW-0238">DNA-binding</keyword>
<dbReference type="Gene3D" id="1.10.10.10">
    <property type="entry name" value="Winged helix-like DNA-binding domain superfamily/Winged helix DNA-binding domain"/>
    <property type="match status" value="1"/>
</dbReference>
<evidence type="ECO:0000256" key="3">
    <source>
        <dbReference type="ARBA" id="ARBA00023125"/>
    </source>
</evidence>
<dbReference type="PROSITE" id="PS50931">
    <property type="entry name" value="HTH_LYSR"/>
    <property type="match status" value="1"/>
</dbReference>
<evidence type="ECO:0000256" key="1">
    <source>
        <dbReference type="ARBA" id="ARBA00009437"/>
    </source>
</evidence>
<dbReference type="PANTHER" id="PTHR30126">
    <property type="entry name" value="HTH-TYPE TRANSCRIPTIONAL REGULATOR"/>
    <property type="match status" value="1"/>
</dbReference>
<keyword evidence="4" id="KW-0804">Transcription</keyword>
<evidence type="ECO:0000256" key="2">
    <source>
        <dbReference type="ARBA" id="ARBA00023015"/>
    </source>
</evidence>
<dbReference type="InterPro" id="IPR000847">
    <property type="entry name" value="LysR_HTH_N"/>
</dbReference>
<gene>
    <name evidence="6" type="ORF">SAMN05421636_103202</name>
</gene>
<evidence type="ECO:0000313" key="7">
    <source>
        <dbReference type="Proteomes" id="UP000199109"/>
    </source>
</evidence>
<dbReference type="InterPro" id="IPR036388">
    <property type="entry name" value="WH-like_DNA-bd_sf"/>
</dbReference>
<dbReference type="InterPro" id="IPR036390">
    <property type="entry name" value="WH_DNA-bd_sf"/>
</dbReference>